<dbReference type="SMART" id="SM00419">
    <property type="entry name" value="HTH_CRP"/>
    <property type="match status" value="1"/>
</dbReference>
<dbReference type="SMART" id="SM00418">
    <property type="entry name" value="HTH_ARSR"/>
    <property type="match status" value="1"/>
</dbReference>
<protein>
    <recommendedName>
        <fullName evidence="4">HTH arsR-type domain-containing protein</fullName>
    </recommendedName>
</protein>
<gene>
    <name evidence="5" type="ORF">CGLAU_09675</name>
</gene>
<dbReference type="PANTHER" id="PTHR33154:SF18">
    <property type="entry name" value="ARSENICAL RESISTANCE OPERON REPRESSOR"/>
    <property type="match status" value="1"/>
</dbReference>
<dbReference type="PANTHER" id="PTHR33154">
    <property type="entry name" value="TRANSCRIPTIONAL REGULATOR, ARSR FAMILY"/>
    <property type="match status" value="1"/>
</dbReference>
<dbReference type="AlphaFoldDB" id="A0A1Q2HYE0"/>
<evidence type="ECO:0000256" key="1">
    <source>
        <dbReference type="ARBA" id="ARBA00023015"/>
    </source>
</evidence>
<dbReference type="PRINTS" id="PR00778">
    <property type="entry name" value="HTHARSR"/>
</dbReference>
<feature type="domain" description="HTH arsR-type" evidence="4">
    <location>
        <begin position="15"/>
        <end position="107"/>
    </location>
</feature>
<dbReference type="InterPro" id="IPR011991">
    <property type="entry name" value="ArsR-like_HTH"/>
</dbReference>
<evidence type="ECO:0000259" key="4">
    <source>
        <dbReference type="PROSITE" id="PS50987"/>
    </source>
</evidence>
<dbReference type="Gene3D" id="1.10.10.10">
    <property type="entry name" value="Winged helix-like DNA-binding domain superfamily/Winged helix DNA-binding domain"/>
    <property type="match status" value="1"/>
</dbReference>
<dbReference type="InterPro" id="IPR051081">
    <property type="entry name" value="HTH_MetalResp_TranReg"/>
</dbReference>
<dbReference type="PROSITE" id="PS50987">
    <property type="entry name" value="HTH_ARSR_2"/>
    <property type="match status" value="1"/>
</dbReference>
<keyword evidence="1" id="KW-0805">Transcription regulation</keyword>
<accession>A0A1Q2HYE0</accession>
<dbReference type="GO" id="GO:0003700">
    <property type="term" value="F:DNA-binding transcription factor activity"/>
    <property type="evidence" value="ECO:0007669"/>
    <property type="project" value="InterPro"/>
</dbReference>
<dbReference type="InterPro" id="IPR001845">
    <property type="entry name" value="HTH_ArsR_DNA-bd_dom"/>
</dbReference>
<dbReference type="Pfam" id="PF12840">
    <property type="entry name" value="HTH_20"/>
    <property type="match status" value="1"/>
</dbReference>
<dbReference type="InterPro" id="IPR036388">
    <property type="entry name" value="WH-like_DNA-bd_sf"/>
</dbReference>
<keyword evidence="3" id="KW-0804">Transcription</keyword>
<organism evidence="5 6">
    <name type="scientific">Corynebacterium glaucum</name>
    <dbReference type="NCBI Taxonomy" id="187491"/>
    <lineage>
        <taxon>Bacteria</taxon>
        <taxon>Bacillati</taxon>
        <taxon>Actinomycetota</taxon>
        <taxon>Actinomycetes</taxon>
        <taxon>Mycobacteriales</taxon>
        <taxon>Corynebacteriaceae</taxon>
        <taxon>Corynebacterium</taxon>
    </lineage>
</organism>
<reference evidence="5 6" key="1">
    <citation type="submission" date="2016-12" db="EMBL/GenBank/DDBJ databases">
        <authorList>
            <person name="Song W.-J."/>
            <person name="Kurnit D.M."/>
        </authorList>
    </citation>
    <scope>NUCLEOTIDE SEQUENCE [LARGE SCALE GENOMIC DNA]</scope>
    <source>
        <strain evidence="5 6">DSM 30827</strain>
    </source>
</reference>
<dbReference type="Proteomes" id="UP000217209">
    <property type="component" value="Chromosome"/>
</dbReference>
<proteinExistence type="predicted"/>
<evidence type="ECO:0000256" key="3">
    <source>
        <dbReference type="ARBA" id="ARBA00023163"/>
    </source>
</evidence>
<keyword evidence="2" id="KW-0238">DNA-binding</keyword>
<dbReference type="SUPFAM" id="SSF46785">
    <property type="entry name" value="Winged helix' DNA-binding domain"/>
    <property type="match status" value="1"/>
</dbReference>
<dbReference type="CDD" id="cd00090">
    <property type="entry name" value="HTH_ARSR"/>
    <property type="match status" value="1"/>
</dbReference>
<evidence type="ECO:0000313" key="5">
    <source>
        <dbReference type="EMBL" id="AQQ15886.1"/>
    </source>
</evidence>
<dbReference type="InterPro" id="IPR012318">
    <property type="entry name" value="HTH_CRP"/>
</dbReference>
<dbReference type="KEGG" id="cgv:CGLAU_09675"/>
<evidence type="ECO:0000256" key="2">
    <source>
        <dbReference type="ARBA" id="ARBA00023125"/>
    </source>
</evidence>
<sequence length="107" mass="11602">MTDRPTCCSLGAGLLTSEEAEHYAGLFKVLADPARLQLLSRLAAEECEPMSVTELAQGSGLSQPTVSHHLKRLTDAGLLEKVRTGRTVTHQVRSAPFADLRTVLQMD</sequence>
<keyword evidence="6" id="KW-1185">Reference proteome</keyword>
<dbReference type="NCBIfam" id="NF033788">
    <property type="entry name" value="HTH_metalloreg"/>
    <property type="match status" value="1"/>
</dbReference>
<dbReference type="InterPro" id="IPR036390">
    <property type="entry name" value="WH_DNA-bd_sf"/>
</dbReference>
<name>A0A1Q2HYE0_9CORY</name>
<evidence type="ECO:0000313" key="6">
    <source>
        <dbReference type="Proteomes" id="UP000217209"/>
    </source>
</evidence>
<dbReference type="GO" id="GO:0003677">
    <property type="term" value="F:DNA binding"/>
    <property type="evidence" value="ECO:0007669"/>
    <property type="project" value="UniProtKB-KW"/>
</dbReference>
<dbReference type="EMBL" id="CP019688">
    <property type="protein sequence ID" value="AQQ15886.1"/>
    <property type="molecule type" value="Genomic_DNA"/>
</dbReference>